<accession>A0ABR6WCR3</accession>
<proteinExistence type="predicted"/>
<reference evidence="2 3" key="1">
    <citation type="submission" date="2019-06" db="EMBL/GenBank/DDBJ databases">
        <title>Spirosoma utsteinense sp. nov. isolated from Antarctic ice-free soils.</title>
        <authorList>
            <person name="Tahon G."/>
        </authorList>
    </citation>
    <scope>NUCLEOTIDE SEQUENCE [LARGE SCALE GENOMIC DNA]</scope>
    <source>
        <strain evidence="2 3">LMG 31447</strain>
    </source>
</reference>
<feature type="signal peptide" evidence="1">
    <location>
        <begin position="1"/>
        <end position="25"/>
    </location>
</feature>
<keyword evidence="3" id="KW-1185">Reference proteome</keyword>
<dbReference type="Proteomes" id="UP000700732">
    <property type="component" value="Unassembled WGS sequence"/>
</dbReference>
<evidence type="ECO:0000313" key="2">
    <source>
        <dbReference type="EMBL" id="MBC3794303.1"/>
    </source>
</evidence>
<evidence type="ECO:0000313" key="3">
    <source>
        <dbReference type="Proteomes" id="UP000700732"/>
    </source>
</evidence>
<organism evidence="2 3">
    <name type="scientific">Spirosoma utsteinense</name>
    <dbReference type="NCBI Taxonomy" id="2585773"/>
    <lineage>
        <taxon>Bacteria</taxon>
        <taxon>Pseudomonadati</taxon>
        <taxon>Bacteroidota</taxon>
        <taxon>Cytophagia</taxon>
        <taxon>Cytophagales</taxon>
        <taxon>Cytophagaceae</taxon>
        <taxon>Spirosoma</taxon>
    </lineage>
</organism>
<dbReference type="EMBL" id="VFIA01000042">
    <property type="protein sequence ID" value="MBC3794303.1"/>
    <property type="molecule type" value="Genomic_DNA"/>
</dbReference>
<sequence length="132" mass="14489">MYINLISATAKTLFASLLLSTTLLANPTNPTKPTSFDASLYVTKGNKIRVAVEKKNPEPVAIILRQGNKRNEIVFRQIMGKKQPKLALQLDVNELEDGAYELEIHSASGSIVKQISLLTPTGTKLERTVTIP</sequence>
<evidence type="ECO:0000256" key="1">
    <source>
        <dbReference type="SAM" id="SignalP"/>
    </source>
</evidence>
<dbReference type="RefSeq" id="WP_186740654.1">
    <property type="nucleotide sequence ID" value="NZ_VFIA01000042.1"/>
</dbReference>
<evidence type="ECO:0008006" key="4">
    <source>
        <dbReference type="Google" id="ProtNLM"/>
    </source>
</evidence>
<feature type="chain" id="PRO_5047012691" description="Secretion system C-terminal sorting domain-containing protein" evidence="1">
    <location>
        <begin position="26"/>
        <end position="132"/>
    </location>
</feature>
<protein>
    <recommendedName>
        <fullName evidence="4">Secretion system C-terminal sorting domain-containing protein</fullName>
    </recommendedName>
</protein>
<keyword evidence="1" id="KW-0732">Signal</keyword>
<comment type="caution">
    <text evidence="2">The sequence shown here is derived from an EMBL/GenBank/DDBJ whole genome shotgun (WGS) entry which is preliminary data.</text>
</comment>
<name>A0ABR6WCR3_9BACT</name>
<gene>
    <name evidence="2" type="ORF">FH603_4830</name>
</gene>